<evidence type="ECO:0000313" key="3">
    <source>
        <dbReference type="Proteomes" id="UP001153714"/>
    </source>
</evidence>
<reference evidence="2" key="2">
    <citation type="submission" date="2022-10" db="EMBL/GenBank/DDBJ databases">
        <authorList>
            <consortium name="ENA_rothamsted_submissions"/>
            <consortium name="culmorum"/>
            <person name="King R."/>
        </authorList>
    </citation>
    <scope>NUCLEOTIDE SEQUENCE</scope>
</reference>
<keyword evidence="1" id="KW-0732">Signal</keyword>
<feature type="chain" id="PRO_5040454229" evidence="1">
    <location>
        <begin position="19"/>
        <end position="330"/>
    </location>
</feature>
<dbReference type="OrthoDB" id="5600252at2759"/>
<gene>
    <name evidence="2" type="ORF">DIATSA_LOCUS9981</name>
</gene>
<dbReference type="AlphaFoldDB" id="A0A9P0G0F5"/>
<dbReference type="EMBL" id="OU893335">
    <property type="protein sequence ID" value="CAH0759705.1"/>
    <property type="molecule type" value="Genomic_DNA"/>
</dbReference>
<evidence type="ECO:0000313" key="2">
    <source>
        <dbReference type="EMBL" id="CAH0759705.1"/>
    </source>
</evidence>
<evidence type="ECO:0000256" key="1">
    <source>
        <dbReference type="SAM" id="SignalP"/>
    </source>
</evidence>
<name>A0A9P0G0F5_9NEOP</name>
<dbReference type="Proteomes" id="UP001153714">
    <property type="component" value="Chromosome 4"/>
</dbReference>
<sequence length="330" mass="37963">MQLPPRLGCCMLWAAVVGNIVSIANVVTHCADNLELFHDAADRRHEIREFKRTYSSSSDHAALHKIQNEFESVRDKMGKIYSQQWCERRHLRWDRLDYVRKVSNLHLENILKSGFLEQNPDPSELTRFSDVDQLTAAILLAGSNSLLTTKRHIKTKGKLATVVEVYTTKGDRAHIGNESVNHSISKRTSKTQLLTYYGGQHSNERRALVVYKTSVVPPHTALLFCKGEIRTEEANTDECNMTNFLLPNHKLQVLVPSSQASTFLKAREMLWNTFQYYIERDLKSIPYDDHVTISRFTARLIKSVTKILSEAHREYAVRERSLFSDEDDEI</sequence>
<keyword evidence="3" id="KW-1185">Reference proteome</keyword>
<proteinExistence type="predicted"/>
<feature type="signal peptide" evidence="1">
    <location>
        <begin position="1"/>
        <end position="18"/>
    </location>
</feature>
<reference evidence="2" key="1">
    <citation type="submission" date="2021-12" db="EMBL/GenBank/DDBJ databases">
        <authorList>
            <person name="King R."/>
        </authorList>
    </citation>
    <scope>NUCLEOTIDE SEQUENCE</scope>
</reference>
<accession>A0A9P0G0F5</accession>
<organism evidence="2 3">
    <name type="scientific">Diatraea saccharalis</name>
    <name type="common">sugarcane borer</name>
    <dbReference type="NCBI Taxonomy" id="40085"/>
    <lineage>
        <taxon>Eukaryota</taxon>
        <taxon>Metazoa</taxon>
        <taxon>Ecdysozoa</taxon>
        <taxon>Arthropoda</taxon>
        <taxon>Hexapoda</taxon>
        <taxon>Insecta</taxon>
        <taxon>Pterygota</taxon>
        <taxon>Neoptera</taxon>
        <taxon>Endopterygota</taxon>
        <taxon>Lepidoptera</taxon>
        <taxon>Glossata</taxon>
        <taxon>Ditrysia</taxon>
        <taxon>Pyraloidea</taxon>
        <taxon>Crambidae</taxon>
        <taxon>Crambinae</taxon>
        <taxon>Diatraea</taxon>
    </lineage>
</organism>
<protein>
    <submittedName>
        <fullName evidence="2">Uncharacterized protein</fullName>
    </submittedName>
</protein>